<dbReference type="AlphaFoldDB" id="A0A7M4EDZ1"/>
<dbReference type="GeneTree" id="ENSGT00940000160686"/>
<evidence type="ECO:0000256" key="8">
    <source>
        <dbReference type="ARBA" id="ARBA00023128"/>
    </source>
</evidence>
<dbReference type="Ensembl" id="ENSCPRT00005009918.1">
    <property type="protein sequence ID" value="ENSCPRP00005008424.1"/>
    <property type="gene ID" value="ENSCPRG00005006001.1"/>
</dbReference>
<sequence length="326" mass="36338">MLSLIASLTFPIMRLACGLAYTSLLTVLAQVGAAQGLWRAGRAQGLRALWKGNLTACLRLGPYSALQLAAYRRFVVLFTDDLGHISQWHAIMAGSLAGMVATIATYPTDVIKTRLIVQNRLEPSYKGILHAFYTIYHQEGFLALYRGVSSTVLGTIPFSAGSLFVYINLDKIWREPSSHFTPLQNFINGCLAAGVAQTLSFPFETVKRKMQAQSPYLPNYGGVDVHFTGMIDCFRQTVKHRGVLGLWSGLTASLLKVVPYFSIMFSTFEFCKRVCLYRNGYIESPLSYKLTPGVDQSLQPQELQELKLLRRGNLEPRKLQAKETHS</sequence>
<evidence type="ECO:0000256" key="7">
    <source>
        <dbReference type="ARBA" id="ARBA00022989"/>
    </source>
</evidence>
<proteinExistence type="inferred from homology"/>
<keyword evidence="5" id="KW-0677">Repeat</keyword>
<reference evidence="13" key="1">
    <citation type="submission" date="2025-08" db="UniProtKB">
        <authorList>
            <consortium name="Ensembl"/>
        </authorList>
    </citation>
    <scope>IDENTIFICATION</scope>
</reference>
<reference evidence="13" key="2">
    <citation type="submission" date="2025-09" db="UniProtKB">
        <authorList>
            <consortium name="Ensembl"/>
        </authorList>
    </citation>
    <scope>IDENTIFICATION</scope>
</reference>
<evidence type="ECO:0000313" key="14">
    <source>
        <dbReference type="Proteomes" id="UP000594220"/>
    </source>
</evidence>
<keyword evidence="7" id="KW-1133">Transmembrane helix</keyword>
<evidence type="ECO:0000256" key="12">
    <source>
        <dbReference type="RuleBase" id="RU000488"/>
    </source>
</evidence>
<evidence type="ECO:0000256" key="4">
    <source>
        <dbReference type="ARBA" id="ARBA00022692"/>
    </source>
</evidence>
<feature type="repeat" description="Solcar" evidence="11">
    <location>
        <begin position="85"/>
        <end position="172"/>
    </location>
</feature>
<dbReference type="GO" id="GO:0055085">
    <property type="term" value="P:transmembrane transport"/>
    <property type="evidence" value="ECO:0007669"/>
    <property type="project" value="InterPro"/>
</dbReference>
<keyword evidence="4 11" id="KW-0812">Transmembrane</keyword>
<evidence type="ECO:0000256" key="2">
    <source>
        <dbReference type="ARBA" id="ARBA00006375"/>
    </source>
</evidence>
<dbReference type="PROSITE" id="PS50920">
    <property type="entry name" value="SOLCAR"/>
    <property type="match status" value="3"/>
</dbReference>
<feature type="repeat" description="Solcar" evidence="11">
    <location>
        <begin position="180"/>
        <end position="274"/>
    </location>
</feature>
<dbReference type="Pfam" id="PF00153">
    <property type="entry name" value="Mito_carr"/>
    <property type="match status" value="3"/>
</dbReference>
<dbReference type="SUPFAM" id="SSF103506">
    <property type="entry name" value="Mitochondrial carrier"/>
    <property type="match status" value="1"/>
</dbReference>
<gene>
    <name evidence="13" type="primary">SLC25A43</name>
</gene>
<dbReference type="GO" id="GO:0005743">
    <property type="term" value="C:mitochondrial inner membrane"/>
    <property type="evidence" value="ECO:0007669"/>
    <property type="project" value="UniProtKB-SubCell"/>
</dbReference>
<evidence type="ECO:0000256" key="1">
    <source>
        <dbReference type="ARBA" id="ARBA00004448"/>
    </source>
</evidence>
<keyword evidence="6" id="KW-0999">Mitochondrion inner membrane</keyword>
<organism evidence="13 14">
    <name type="scientific">Crocodylus porosus</name>
    <name type="common">Saltwater crocodile</name>
    <name type="synonym">Estuarine crocodile</name>
    <dbReference type="NCBI Taxonomy" id="8502"/>
    <lineage>
        <taxon>Eukaryota</taxon>
        <taxon>Metazoa</taxon>
        <taxon>Chordata</taxon>
        <taxon>Craniata</taxon>
        <taxon>Vertebrata</taxon>
        <taxon>Euteleostomi</taxon>
        <taxon>Archelosauria</taxon>
        <taxon>Archosauria</taxon>
        <taxon>Crocodylia</taxon>
        <taxon>Longirostres</taxon>
        <taxon>Crocodylidae</taxon>
        <taxon>Crocodylus</taxon>
    </lineage>
</organism>
<evidence type="ECO:0000256" key="6">
    <source>
        <dbReference type="ARBA" id="ARBA00022792"/>
    </source>
</evidence>
<keyword evidence="9 11" id="KW-0472">Membrane</keyword>
<keyword evidence="8" id="KW-0496">Mitochondrion</keyword>
<dbReference type="PRINTS" id="PR00926">
    <property type="entry name" value="MITOCARRIER"/>
</dbReference>
<dbReference type="FunFam" id="1.50.40.10:FF:000098">
    <property type="entry name" value="Mitochondrial substrate carrier family protein"/>
    <property type="match status" value="1"/>
</dbReference>
<keyword evidence="14" id="KW-1185">Reference proteome</keyword>
<evidence type="ECO:0000256" key="10">
    <source>
        <dbReference type="ARBA" id="ARBA00070485"/>
    </source>
</evidence>
<evidence type="ECO:0000256" key="3">
    <source>
        <dbReference type="ARBA" id="ARBA00022448"/>
    </source>
</evidence>
<dbReference type="OMA" id="QSFMCVG"/>
<dbReference type="InterPro" id="IPR002167">
    <property type="entry name" value="GDC-like"/>
</dbReference>
<dbReference type="InterPro" id="IPR023395">
    <property type="entry name" value="MCP_dom_sf"/>
</dbReference>
<evidence type="ECO:0000313" key="13">
    <source>
        <dbReference type="Ensembl" id="ENSCPRP00005008424.1"/>
    </source>
</evidence>
<dbReference type="InterPro" id="IPR018108">
    <property type="entry name" value="MCP_transmembrane"/>
</dbReference>
<dbReference type="Proteomes" id="UP000594220">
    <property type="component" value="Unplaced"/>
</dbReference>
<evidence type="ECO:0000256" key="9">
    <source>
        <dbReference type="ARBA" id="ARBA00023136"/>
    </source>
</evidence>
<keyword evidence="3 12" id="KW-0813">Transport</keyword>
<dbReference type="InterPro" id="IPR002067">
    <property type="entry name" value="MCP"/>
</dbReference>
<feature type="repeat" description="Solcar" evidence="11">
    <location>
        <begin position="1"/>
        <end position="77"/>
    </location>
</feature>
<dbReference type="PANTHER" id="PTHR24089">
    <property type="entry name" value="SOLUTE CARRIER FAMILY 25"/>
    <property type="match status" value="1"/>
</dbReference>
<evidence type="ECO:0000256" key="5">
    <source>
        <dbReference type="ARBA" id="ARBA00022737"/>
    </source>
</evidence>
<comment type="subcellular location">
    <subcellularLocation>
        <location evidence="1">Mitochondrion inner membrane</location>
        <topology evidence="1">Multi-pass membrane protein</topology>
    </subcellularLocation>
</comment>
<dbReference type="Gene3D" id="1.50.40.10">
    <property type="entry name" value="Mitochondrial carrier domain"/>
    <property type="match status" value="2"/>
</dbReference>
<protein>
    <recommendedName>
        <fullName evidence="10">Solute carrier family 25 member 43</fullName>
    </recommendedName>
</protein>
<evidence type="ECO:0000256" key="11">
    <source>
        <dbReference type="PROSITE-ProRule" id="PRU00282"/>
    </source>
</evidence>
<comment type="similarity">
    <text evidence="2 12">Belongs to the mitochondrial carrier (TC 2.A.29) family.</text>
</comment>
<name>A0A7M4EDZ1_CROPO</name>
<accession>A0A7M4EDZ1</accession>
<dbReference type="PRINTS" id="PR00928">
    <property type="entry name" value="GRAVESDC"/>
</dbReference>